<evidence type="ECO:0000256" key="1">
    <source>
        <dbReference type="ARBA" id="ARBA00008769"/>
    </source>
</evidence>
<accession>A0ABR8CPC7</accession>
<evidence type="ECO:0000259" key="3">
    <source>
        <dbReference type="PROSITE" id="PS51272"/>
    </source>
</evidence>
<comment type="similarity">
    <text evidence="1 2">Belongs to the OprB family.</text>
</comment>
<dbReference type="Proteomes" id="UP000607281">
    <property type="component" value="Unassembled WGS sequence"/>
</dbReference>
<dbReference type="InterPro" id="IPR047684">
    <property type="entry name" value="Por_som-like"/>
</dbReference>
<dbReference type="SUPFAM" id="SSF56935">
    <property type="entry name" value="Porins"/>
    <property type="match status" value="1"/>
</dbReference>
<evidence type="ECO:0000313" key="5">
    <source>
        <dbReference type="Proteomes" id="UP000607281"/>
    </source>
</evidence>
<dbReference type="InterPro" id="IPR051465">
    <property type="entry name" value="Cell_Envelope_Struct_Comp"/>
</dbReference>
<gene>
    <name evidence="4" type="ORF">H6G18_09235</name>
</gene>
<dbReference type="Gene3D" id="2.40.160.180">
    <property type="entry name" value="Carbohydrate-selective porin OprB"/>
    <property type="match status" value="1"/>
</dbReference>
<dbReference type="Pfam" id="PF04966">
    <property type="entry name" value="OprB"/>
    <property type="match status" value="1"/>
</dbReference>
<dbReference type="PANTHER" id="PTHR43308">
    <property type="entry name" value="OUTER MEMBRANE PROTEIN ALPHA-RELATED"/>
    <property type="match status" value="1"/>
</dbReference>
<dbReference type="InterPro" id="IPR001119">
    <property type="entry name" value="SLH_dom"/>
</dbReference>
<dbReference type="PROSITE" id="PS51272">
    <property type="entry name" value="SLH"/>
    <property type="match status" value="1"/>
</dbReference>
<reference evidence="4 5" key="1">
    <citation type="journal article" date="2020" name="ISME J.">
        <title>Comparative genomics reveals insights into cyanobacterial evolution and habitat adaptation.</title>
        <authorList>
            <person name="Chen M.Y."/>
            <person name="Teng W.K."/>
            <person name="Zhao L."/>
            <person name="Hu C.X."/>
            <person name="Zhou Y.K."/>
            <person name="Han B.P."/>
            <person name="Song L.R."/>
            <person name="Shu W.S."/>
        </authorList>
    </citation>
    <scope>NUCLEOTIDE SEQUENCE [LARGE SCALE GENOMIC DNA]</scope>
    <source>
        <strain evidence="4 5">FACHB-260</strain>
    </source>
</reference>
<proteinExistence type="inferred from homology"/>
<dbReference type="RefSeq" id="WP_190406780.1">
    <property type="nucleotide sequence ID" value="NZ_JACJRF010000011.1"/>
</dbReference>
<dbReference type="Pfam" id="PF00395">
    <property type="entry name" value="SLH"/>
    <property type="match status" value="1"/>
</dbReference>
<keyword evidence="5" id="KW-1185">Reference proteome</keyword>
<evidence type="ECO:0000256" key="2">
    <source>
        <dbReference type="RuleBase" id="RU363072"/>
    </source>
</evidence>
<feature type="domain" description="SLH" evidence="3">
    <location>
        <begin position="96"/>
        <end position="160"/>
    </location>
</feature>
<protein>
    <submittedName>
        <fullName evidence="4">Carbohydrate porin</fullName>
    </submittedName>
</protein>
<dbReference type="InterPro" id="IPR038673">
    <property type="entry name" value="OprB_sf"/>
</dbReference>
<comment type="caution">
    <text evidence="4">The sequence shown here is derived from an EMBL/GenBank/DDBJ whole genome shotgun (WGS) entry which is preliminary data.</text>
</comment>
<name>A0ABR8CPC7_9NOST</name>
<evidence type="ECO:0000313" key="4">
    <source>
        <dbReference type="EMBL" id="MBD2344330.1"/>
    </source>
</evidence>
<organism evidence="4 5">
    <name type="scientific">Anabaena subtropica FACHB-260</name>
    <dbReference type="NCBI Taxonomy" id="2692884"/>
    <lineage>
        <taxon>Bacteria</taxon>
        <taxon>Bacillati</taxon>
        <taxon>Cyanobacteriota</taxon>
        <taxon>Cyanophyceae</taxon>
        <taxon>Nostocales</taxon>
        <taxon>Nostocaceae</taxon>
        <taxon>Anabaena</taxon>
    </lineage>
</organism>
<dbReference type="PANTHER" id="PTHR43308:SF1">
    <property type="entry name" value="OUTER MEMBRANE PROTEIN ALPHA"/>
    <property type="match status" value="1"/>
</dbReference>
<dbReference type="InterPro" id="IPR007049">
    <property type="entry name" value="Carb-sel_porin_OprB"/>
</dbReference>
<dbReference type="NCBIfam" id="NF033921">
    <property type="entry name" value="por_somb"/>
    <property type="match status" value="1"/>
</dbReference>
<dbReference type="EMBL" id="JACJRF010000011">
    <property type="protein sequence ID" value="MBD2344330.1"/>
    <property type="molecule type" value="Genomic_DNA"/>
</dbReference>
<sequence>MKKFYLCLAGSINILGLIFQITSVLAQISQSSTIIPEPVATGEVSFTIDTTISKENSQTIELLEPTPVRSSPLAQTESVPQKQTVPIDTFNNPVTSTSQLSDVQPTDWAFQALQSLIKRYGIVAGYSDGTYQGNRVMTRYEFATGIYAVLEQVNQLTASGLATQISDQDLLILQRLRKEFATELTSLSDRVKTIESHTAQLEANQFSTTTKLTGLLVAAVATGGFSGDRIIDPTGAEITNENPDATVVYRASLNLNTSFSGTDMLLVRLEMGSARGRDNAAGFLEPNFGSAVDFSLRSAIDEEVQLARLQYTFTPFNDFTVTFGPTLSVQDYLDQNSYANRGYFDFTSLVFNNNLIALPFLDLGGGVVINWNPNSGPFTVRAGYLAPRAAAPNPSRQGSASGSPLINLLYPNGDSSNGLFGSPNQTSVELEYTPSKTFALRLLYSHGNVFDNQFDAFGVNLELALLEQLAVFGRYGYASYNDTIFGDIHPNYWMAGIAFRDLFKPGALAGIAAAQPFIDTKVGSATQTNVEVFYNLPLSDNIRITPAIQIITNPANQESNGTIITGTLRTSLFF</sequence>